<evidence type="ECO:0000313" key="2">
    <source>
        <dbReference type="Proteomes" id="UP000076830"/>
    </source>
</evidence>
<dbReference type="AlphaFoldDB" id="A0A167GSX9"/>
<sequence>MDVRAGWPASLILALLVFAESAQGALPTIAWPLQIVRPPGAHPANSVPTQVVTGVQRDGIDPSHARFGADVEIRAGRLWIGSPGYSSGEAGSGAVWLHVPPGWGGEPVEQPLLPLAPLPGTGFGAAIAVEAFSSAYVAVVSKPAFPAAGGMRLGFYDAVSPDLWGMETTLPDIGTVWDVDVALANTTIAVTRYASGGAEVLIYEPIFFPQQLVLKQTIALPTGLVWPPAGYGRNVELYTDKYRYQWLVAGPRVYRRWGDEDFAPTGTLTVPTTSWYDFGIITRYLDTLVVSGAIDFPVIGFRFQFDSDGSWSGGYPMADLNGYPYVDGCLALALFEEQFVCLVVGANGPEILLATPQPEGGWKVIGTARVPGPASGWNSPFSMAMWGNYVIVGWPETGDENGIVDAGQVVVMVLHDGVFASGFD</sequence>
<evidence type="ECO:0000313" key="1">
    <source>
        <dbReference type="EMBL" id="ANB17476.1"/>
    </source>
</evidence>
<proteinExistence type="predicted"/>
<keyword evidence="2" id="KW-1185">Reference proteome</keyword>
<dbReference type="RefSeq" id="WP_067645714.1">
    <property type="nucleotide sequence ID" value="NZ_CP015249.1"/>
</dbReference>
<dbReference type="KEGG" id="dko:I596_1450"/>
<dbReference type="EMBL" id="CP015249">
    <property type="protein sequence ID" value="ANB17476.1"/>
    <property type="molecule type" value="Genomic_DNA"/>
</dbReference>
<protein>
    <submittedName>
        <fullName evidence="1">Uncharacterized protein</fullName>
    </submittedName>
</protein>
<reference evidence="1 2" key="1">
    <citation type="submission" date="2016-04" db="EMBL/GenBank/DDBJ databases">
        <title>Complete genome sequence of Dokdonella koreensis DS-123T.</title>
        <authorList>
            <person name="Kim J.F."/>
            <person name="Lee H."/>
            <person name="Kwak M.-J."/>
        </authorList>
    </citation>
    <scope>NUCLEOTIDE SEQUENCE [LARGE SCALE GENOMIC DNA]</scope>
    <source>
        <strain evidence="1 2">DS-123</strain>
    </source>
</reference>
<dbReference type="OrthoDB" id="5501089at2"/>
<gene>
    <name evidence="1" type="ORF">I596_1450</name>
</gene>
<dbReference type="Proteomes" id="UP000076830">
    <property type="component" value="Chromosome"/>
</dbReference>
<accession>A0A167GSX9</accession>
<name>A0A167GSX9_9GAMM</name>
<organism evidence="1 2">
    <name type="scientific">Dokdonella koreensis DS-123</name>
    <dbReference type="NCBI Taxonomy" id="1300342"/>
    <lineage>
        <taxon>Bacteria</taxon>
        <taxon>Pseudomonadati</taxon>
        <taxon>Pseudomonadota</taxon>
        <taxon>Gammaproteobacteria</taxon>
        <taxon>Lysobacterales</taxon>
        <taxon>Rhodanobacteraceae</taxon>
        <taxon>Dokdonella</taxon>
    </lineage>
</organism>